<evidence type="ECO:0008006" key="5">
    <source>
        <dbReference type="Google" id="ProtNLM"/>
    </source>
</evidence>
<sequence length="188" mass="21692">MSKANKSKYALLGMLSLSPMSGYTIKKTISRSLGHFWHESYPQIYPTLKQLEAEGLTTSTMDKQEGRPDSLVYSLTERGWEELQRWLERPFEYQVERHELLLKLFFAGIAPASLSIEHVRRHRAVQAQALQTYGQIEAELKTMQPQHANLPYWLMTLSYGKHIMRAQLAWCDETLAALEHIAAEEAKK</sequence>
<dbReference type="InterPro" id="IPR036388">
    <property type="entry name" value="WH-like_DNA-bd_sf"/>
</dbReference>
<dbReference type="InterPro" id="IPR036390">
    <property type="entry name" value="WH_DNA-bd_sf"/>
</dbReference>
<dbReference type="PANTHER" id="PTHR43252">
    <property type="entry name" value="TRANSCRIPTIONAL REGULATOR YQJI"/>
    <property type="match status" value="1"/>
</dbReference>
<evidence type="ECO:0000313" key="3">
    <source>
        <dbReference type="EMBL" id="GCE08485.1"/>
    </source>
</evidence>
<feature type="domain" description="Transcription regulator PadR N-terminal" evidence="1">
    <location>
        <begin position="11"/>
        <end position="84"/>
    </location>
</feature>
<dbReference type="PANTHER" id="PTHR43252:SF6">
    <property type="entry name" value="NEGATIVE TRANSCRIPTION REGULATOR PADR"/>
    <property type="match status" value="1"/>
</dbReference>
<dbReference type="EMBL" id="BIFQ01000002">
    <property type="protein sequence ID" value="GCE08485.1"/>
    <property type="molecule type" value="Genomic_DNA"/>
</dbReference>
<dbReference type="Gene3D" id="6.10.140.190">
    <property type="match status" value="1"/>
</dbReference>
<dbReference type="Proteomes" id="UP000287224">
    <property type="component" value="Unassembled WGS sequence"/>
</dbReference>
<proteinExistence type="predicted"/>
<dbReference type="Pfam" id="PF03551">
    <property type="entry name" value="PadR"/>
    <property type="match status" value="1"/>
</dbReference>
<dbReference type="SUPFAM" id="SSF46785">
    <property type="entry name" value="Winged helix' DNA-binding domain"/>
    <property type="match status" value="1"/>
</dbReference>
<feature type="domain" description="Transcription regulator PadR C-terminal" evidence="2">
    <location>
        <begin position="97"/>
        <end position="179"/>
    </location>
</feature>
<dbReference type="Gene3D" id="1.10.10.10">
    <property type="entry name" value="Winged helix-like DNA-binding domain superfamily/Winged helix DNA-binding domain"/>
    <property type="match status" value="1"/>
</dbReference>
<evidence type="ECO:0000313" key="4">
    <source>
        <dbReference type="Proteomes" id="UP000287224"/>
    </source>
</evidence>
<reference evidence="4" key="1">
    <citation type="submission" date="2018-12" db="EMBL/GenBank/DDBJ databases">
        <title>Tengunoibacter tsumagoiensis gen. nov., sp. nov., Dictyobacter kobayashii sp. nov., D. alpinus sp. nov., and D. joshuensis sp. nov. and description of Dictyobacteraceae fam. nov. within the order Ktedonobacterales isolated from Tengu-no-mugimeshi.</title>
        <authorList>
            <person name="Wang C.M."/>
            <person name="Zheng Y."/>
            <person name="Sakai Y."/>
            <person name="Toyoda A."/>
            <person name="Minakuchi Y."/>
            <person name="Abe K."/>
            <person name="Yokota A."/>
            <person name="Yabe S."/>
        </authorList>
    </citation>
    <scope>NUCLEOTIDE SEQUENCE [LARGE SCALE GENOMIC DNA]</scope>
    <source>
        <strain evidence="4">S-27</strain>
    </source>
</reference>
<name>A0A401ZNP9_9CHLR</name>
<gene>
    <name evidence="3" type="ORF">KDAU_58140</name>
</gene>
<evidence type="ECO:0000259" key="1">
    <source>
        <dbReference type="Pfam" id="PF03551"/>
    </source>
</evidence>
<dbReference type="AlphaFoldDB" id="A0A401ZNP9"/>
<dbReference type="RefSeq" id="WP_126601018.1">
    <property type="nucleotide sequence ID" value="NZ_BIFQ01000002.1"/>
</dbReference>
<protein>
    <recommendedName>
        <fullName evidence="5">PadR family transcriptional regulator</fullName>
    </recommendedName>
</protein>
<dbReference type="OrthoDB" id="9783723at2"/>
<comment type="caution">
    <text evidence="3">The sequence shown here is derived from an EMBL/GenBank/DDBJ whole genome shotgun (WGS) entry which is preliminary data.</text>
</comment>
<dbReference type="InterPro" id="IPR018309">
    <property type="entry name" value="Tscrpt_reg_PadR_C"/>
</dbReference>
<accession>A0A401ZNP9</accession>
<dbReference type="Pfam" id="PF10400">
    <property type="entry name" value="Vir_act_alpha_C"/>
    <property type="match status" value="1"/>
</dbReference>
<dbReference type="InterPro" id="IPR005149">
    <property type="entry name" value="Tscrpt_reg_PadR_N"/>
</dbReference>
<keyword evidence="4" id="KW-1185">Reference proteome</keyword>
<organism evidence="3 4">
    <name type="scientific">Dictyobacter aurantiacus</name>
    <dbReference type="NCBI Taxonomy" id="1936993"/>
    <lineage>
        <taxon>Bacteria</taxon>
        <taxon>Bacillati</taxon>
        <taxon>Chloroflexota</taxon>
        <taxon>Ktedonobacteria</taxon>
        <taxon>Ktedonobacterales</taxon>
        <taxon>Dictyobacteraceae</taxon>
        <taxon>Dictyobacter</taxon>
    </lineage>
</organism>
<evidence type="ECO:0000259" key="2">
    <source>
        <dbReference type="Pfam" id="PF10400"/>
    </source>
</evidence>